<evidence type="ECO:0000256" key="1">
    <source>
        <dbReference type="SAM" id="MobiDB-lite"/>
    </source>
</evidence>
<evidence type="ECO:0000313" key="2">
    <source>
        <dbReference type="EMBL" id="PXX47515.1"/>
    </source>
</evidence>
<feature type="region of interest" description="Disordered" evidence="1">
    <location>
        <begin position="1"/>
        <end position="95"/>
    </location>
</feature>
<dbReference type="EMBL" id="QJKB01000001">
    <property type="protein sequence ID" value="PXX47515.1"/>
    <property type="molecule type" value="Genomic_DNA"/>
</dbReference>
<sequence length="151" mass="16111">MSNDTPDNGDFAAYLENLDRRRKTNTTQNPATSTALPISEHSNGADTTDQELSELPPISDDELLTQALASEGESIDYDLDESPENGTDAGADAGAQEKPEVATLAFLGEHALQLADPPVAAELENIPPITDEELMQQALAHPADNEELPSE</sequence>
<reference evidence="2 3" key="1">
    <citation type="submission" date="2018-05" db="EMBL/GenBank/DDBJ databases">
        <title>Genomic Encyclopedia of Type Strains, Phase IV (KMG-IV): sequencing the most valuable type-strain genomes for metagenomic binning, comparative biology and taxonomic classification.</title>
        <authorList>
            <person name="Goeker M."/>
        </authorList>
    </citation>
    <scope>NUCLEOTIDE SEQUENCE [LARGE SCALE GENOMIC DNA]</scope>
    <source>
        <strain evidence="2 3">DSM 19792</strain>
    </source>
</reference>
<protein>
    <submittedName>
        <fullName evidence="2">Uncharacterized protein</fullName>
    </submittedName>
</protein>
<keyword evidence="3" id="KW-1185">Reference proteome</keyword>
<accession>A0A318JI96</accession>
<feature type="compositionally biased region" description="Polar residues" evidence="1">
    <location>
        <begin position="25"/>
        <end position="47"/>
    </location>
</feature>
<organism evidence="2 3">
    <name type="scientific">Undibacterium pigrum</name>
    <dbReference type="NCBI Taxonomy" id="401470"/>
    <lineage>
        <taxon>Bacteria</taxon>
        <taxon>Pseudomonadati</taxon>
        <taxon>Pseudomonadota</taxon>
        <taxon>Betaproteobacteria</taxon>
        <taxon>Burkholderiales</taxon>
        <taxon>Oxalobacteraceae</taxon>
        <taxon>Undibacterium</taxon>
    </lineage>
</organism>
<dbReference type="RefSeq" id="WP_110253878.1">
    <property type="nucleotide sequence ID" value="NZ_QJKB01000001.1"/>
</dbReference>
<name>A0A318JI96_9BURK</name>
<gene>
    <name evidence="2" type="ORF">DFR42_1011097</name>
</gene>
<comment type="caution">
    <text evidence="2">The sequence shown here is derived from an EMBL/GenBank/DDBJ whole genome shotgun (WGS) entry which is preliminary data.</text>
</comment>
<evidence type="ECO:0000313" key="3">
    <source>
        <dbReference type="Proteomes" id="UP000247792"/>
    </source>
</evidence>
<dbReference type="AlphaFoldDB" id="A0A318JI96"/>
<dbReference type="OrthoDB" id="8909014at2"/>
<proteinExistence type="predicted"/>
<feature type="compositionally biased region" description="Acidic residues" evidence="1">
    <location>
        <begin position="73"/>
        <end position="83"/>
    </location>
</feature>
<dbReference type="Proteomes" id="UP000247792">
    <property type="component" value="Unassembled WGS sequence"/>
</dbReference>